<evidence type="ECO:0000313" key="5">
    <source>
        <dbReference type="EMBL" id="TNN24649.1"/>
    </source>
</evidence>
<keyword evidence="1" id="KW-0406">Ion transport</keyword>
<dbReference type="InterPro" id="IPR006201">
    <property type="entry name" value="Neur_channel"/>
</dbReference>
<evidence type="ECO:0000313" key="6">
    <source>
        <dbReference type="Proteomes" id="UP000314294"/>
    </source>
</evidence>
<dbReference type="GO" id="GO:0005254">
    <property type="term" value="F:chloride channel activity"/>
    <property type="evidence" value="ECO:0007669"/>
    <property type="project" value="UniProtKB-KW"/>
</dbReference>
<keyword evidence="3" id="KW-0472">Membrane</keyword>
<keyword evidence="3" id="KW-1133">Transmembrane helix</keyword>
<dbReference type="Gene3D" id="1.20.58.390">
    <property type="entry name" value="Neurotransmitter-gated ion-channel transmembrane domain"/>
    <property type="match status" value="1"/>
</dbReference>
<comment type="caution">
    <text evidence="5">The sequence shown here is derived from an EMBL/GenBank/DDBJ whole genome shotgun (WGS) entry which is preliminary data.</text>
</comment>
<organism evidence="5 6">
    <name type="scientific">Liparis tanakae</name>
    <name type="common">Tanaka's snailfish</name>
    <dbReference type="NCBI Taxonomy" id="230148"/>
    <lineage>
        <taxon>Eukaryota</taxon>
        <taxon>Metazoa</taxon>
        <taxon>Chordata</taxon>
        <taxon>Craniata</taxon>
        <taxon>Vertebrata</taxon>
        <taxon>Euteleostomi</taxon>
        <taxon>Actinopterygii</taxon>
        <taxon>Neopterygii</taxon>
        <taxon>Teleostei</taxon>
        <taxon>Neoteleostei</taxon>
        <taxon>Acanthomorphata</taxon>
        <taxon>Eupercaria</taxon>
        <taxon>Perciformes</taxon>
        <taxon>Cottioidei</taxon>
        <taxon>Cottales</taxon>
        <taxon>Liparidae</taxon>
        <taxon>Liparis</taxon>
    </lineage>
</organism>
<dbReference type="InterPro" id="IPR036719">
    <property type="entry name" value="Neuro-gated_channel_TM_sf"/>
</dbReference>
<keyword evidence="1" id="KW-0869">Chloride channel</keyword>
<dbReference type="GO" id="GO:0004888">
    <property type="term" value="F:transmembrane signaling receptor activity"/>
    <property type="evidence" value="ECO:0007669"/>
    <property type="project" value="InterPro"/>
</dbReference>
<reference evidence="5 6" key="1">
    <citation type="submission" date="2019-03" db="EMBL/GenBank/DDBJ databases">
        <title>First draft genome of Liparis tanakae, snailfish: a comprehensive survey of snailfish specific genes.</title>
        <authorList>
            <person name="Kim W."/>
            <person name="Song I."/>
            <person name="Jeong J.-H."/>
            <person name="Kim D."/>
            <person name="Kim S."/>
            <person name="Ryu S."/>
            <person name="Song J.Y."/>
            <person name="Lee S.K."/>
        </authorList>
    </citation>
    <scope>NUCLEOTIDE SEQUENCE [LARGE SCALE GENOMIC DNA]</scope>
    <source>
        <tissue evidence="5">Muscle</tissue>
    </source>
</reference>
<dbReference type="AlphaFoldDB" id="A0A4Z2E7A0"/>
<dbReference type="PANTHER" id="PTHR18945">
    <property type="entry name" value="NEUROTRANSMITTER GATED ION CHANNEL"/>
    <property type="match status" value="1"/>
</dbReference>
<evidence type="ECO:0000256" key="2">
    <source>
        <dbReference type="ARBA" id="ARBA00023214"/>
    </source>
</evidence>
<proteinExistence type="predicted"/>
<keyword evidence="6" id="KW-1185">Reference proteome</keyword>
<evidence type="ECO:0000256" key="1">
    <source>
        <dbReference type="ARBA" id="ARBA00023173"/>
    </source>
</evidence>
<feature type="domain" description="Neurotransmitter-gated ion-channel transmembrane" evidence="4">
    <location>
        <begin position="50"/>
        <end position="82"/>
    </location>
</feature>
<dbReference type="Pfam" id="PF02932">
    <property type="entry name" value="Neur_chan_memb"/>
    <property type="match status" value="1"/>
</dbReference>
<dbReference type="EMBL" id="SRLO01014716">
    <property type="protein sequence ID" value="TNN24649.1"/>
    <property type="molecule type" value="Genomic_DNA"/>
</dbReference>
<name>A0A4Z2E7A0_9TELE</name>
<evidence type="ECO:0000256" key="3">
    <source>
        <dbReference type="SAM" id="Phobius"/>
    </source>
</evidence>
<dbReference type="OrthoDB" id="203862at2759"/>
<dbReference type="SUPFAM" id="SSF90112">
    <property type="entry name" value="Neurotransmitter-gated ion-channel transmembrane pore"/>
    <property type="match status" value="1"/>
</dbReference>
<keyword evidence="1" id="KW-0813">Transport</keyword>
<accession>A0A4Z2E7A0</accession>
<keyword evidence="1" id="KW-0407">Ion channel</keyword>
<keyword evidence="2" id="KW-0868">Chloride</keyword>
<sequence>MVLRRTPRASKEPLENPPCLRATGLSSGEYVIMTVHFHLQRKMGFFLIQTYIPCIMTVILAQVSFWINKESVPARTVFGKTVCASSETSRSV</sequence>
<keyword evidence="5" id="KW-0675">Receptor</keyword>
<evidence type="ECO:0000259" key="4">
    <source>
        <dbReference type="Pfam" id="PF02932"/>
    </source>
</evidence>
<feature type="transmembrane region" description="Helical" evidence="3">
    <location>
        <begin position="43"/>
        <end position="67"/>
    </location>
</feature>
<dbReference type="InterPro" id="IPR038050">
    <property type="entry name" value="Neuro_actylchol_rec"/>
</dbReference>
<dbReference type="Proteomes" id="UP000314294">
    <property type="component" value="Unassembled WGS sequence"/>
</dbReference>
<dbReference type="GO" id="GO:0034707">
    <property type="term" value="C:chloride channel complex"/>
    <property type="evidence" value="ECO:0007669"/>
    <property type="project" value="UniProtKB-KW"/>
</dbReference>
<gene>
    <name evidence="5" type="primary">Gabra4_2</name>
    <name evidence="5" type="ORF">EYF80_065225</name>
</gene>
<dbReference type="InterPro" id="IPR006028">
    <property type="entry name" value="GABAA/Glycine_rcpt"/>
</dbReference>
<keyword evidence="3" id="KW-0812">Transmembrane</keyword>
<dbReference type="PRINTS" id="PR00253">
    <property type="entry name" value="GABAARECEPTR"/>
</dbReference>
<protein>
    <submittedName>
        <fullName evidence="5">Gamma-aminobutyric acid receptor subunit alpha-4</fullName>
    </submittedName>
</protein>
<dbReference type="InterPro" id="IPR006029">
    <property type="entry name" value="Neurotrans-gated_channel_TM"/>
</dbReference>